<gene>
    <name evidence="7" type="ORF">I7I53_05550</name>
</gene>
<dbReference type="PANTHER" id="PTHR45646">
    <property type="entry name" value="SERINE/THREONINE-PROTEIN KINASE DOA-RELATED"/>
    <property type="match status" value="1"/>
</dbReference>
<reference evidence="7" key="1">
    <citation type="submission" date="2021-01" db="EMBL/GenBank/DDBJ databases">
        <title>Chromosome-level genome assembly of a human fungal pathogen reveals clustering of transcriptionally co-regulated genes.</title>
        <authorList>
            <person name="Voorhies M."/>
            <person name="Cohen S."/>
            <person name="Shea T.P."/>
            <person name="Petrus S."/>
            <person name="Munoz J.F."/>
            <person name="Poplawski S."/>
            <person name="Goldman W.E."/>
            <person name="Michael T."/>
            <person name="Cuomo C.A."/>
            <person name="Sil A."/>
            <person name="Beyhan S."/>
        </authorList>
    </citation>
    <scope>NUCLEOTIDE SEQUENCE</scope>
    <source>
        <strain evidence="7">H88</strain>
    </source>
</reference>
<dbReference type="AlphaFoldDB" id="A0A8A1LVC0"/>
<dbReference type="PANTHER" id="PTHR45646:SF11">
    <property type="entry name" value="SERINE_THREONINE-PROTEIN KINASE DOA"/>
    <property type="match status" value="1"/>
</dbReference>
<dbReference type="Pfam" id="PF00069">
    <property type="entry name" value="Pkinase"/>
    <property type="match status" value="1"/>
</dbReference>
<keyword evidence="3" id="KW-0547">Nucleotide-binding</keyword>
<protein>
    <submittedName>
        <fullName evidence="7">Protein kinase</fullName>
    </submittedName>
</protein>
<evidence type="ECO:0000256" key="3">
    <source>
        <dbReference type="ARBA" id="ARBA00022741"/>
    </source>
</evidence>
<evidence type="ECO:0000256" key="2">
    <source>
        <dbReference type="ARBA" id="ARBA00022679"/>
    </source>
</evidence>
<name>A0A8A1LVC0_AJEC8</name>
<dbReference type="EMBL" id="CP069106">
    <property type="protein sequence ID" value="QSS57145.1"/>
    <property type="molecule type" value="Genomic_DNA"/>
</dbReference>
<evidence type="ECO:0000313" key="8">
    <source>
        <dbReference type="Proteomes" id="UP000663419"/>
    </source>
</evidence>
<sequence length="425" mass="48510">MHIAGRSYNIAMMSRFGVWGNSLPQKLLSSKNISTIPSFASLPRDTLIEEETLPYYKPEQYYAVNIGDVYSARYQIAGKLGYGAYSTNWLCQDLQGNKYRVLKVSTMIPEFPTATERELKIYEHLPQVDSTHPGQSLIRELYDSFDLQGPAGKHHCLVLQSMHMTLLEMMRLNPRPFDLPLLKLTLKRLLLALDFLHNEAGIIHTDLKTDNLMLTLEDDTMLADFAKAEAKDPSPRKQVDQSRTIYRSRKFRRPLKGNSYGLPILCDFGEARIGKTQESGPFVQPHIYRAPEIIFEMPWGSAVDIWNVACLVWDLFEGEHLFGDIFDTKGSHDPFKHLARMVALIGPPPSDFVNRSETTDQCFDSNGAWIAHKDTAIPSISLESIEKRLSGQEKESFIQFLKSMLKWLPEERKTAAQLLEDPWLL</sequence>
<evidence type="ECO:0000256" key="4">
    <source>
        <dbReference type="ARBA" id="ARBA00022777"/>
    </source>
</evidence>
<dbReference type="CDD" id="cd05118">
    <property type="entry name" value="STKc_CMGC"/>
    <property type="match status" value="1"/>
</dbReference>
<dbReference type="PROSITE" id="PS50011">
    <property type="entry name" value="PROTEIN_KINASE_DOM"/>
    <property type="match status" value="1"/>
</dbReference>
<dbReference type="InterPro" id="IPR000719">
    <property type="entry name" value="Prot_kinase_dom"/>
</dbReference>
<keyword evidence="5" id="KW-0067">ATP-binding</keyword>
<dbReference type="SMART" id="SM00220">
    <property type="entry name" value="S_TKc"/>
    <property type="match status" value="1"/>
</dbReference>
<dbReference type="SUPFAM" id="SSF56112">
    <property type="entry name" value="Protein kinase-like (PK-like)"/>
    <property type="match status" value="1"/>
</dbReference>
<dbReference type="VEuPathDB" id="FungiDB:I7I53_05550"/>
<proteinExistence type="predicted"/>
<dbReference type="Proteomes" id="UP000663419">
    <property type="component" value="Chromosome 5"/>
</dbReference>
<dbReference type="InterPro" id="IPR011009">
    <property type="entry name" value="Kinase-like_dom_sf"/>
</dbReference>
<dbReference type="FunFam" id="1.10.510.10:FF:000922">
    <property type="entry name" value="Protein kinase domain protein"/>
    <property type="match status" value="1"/>
</dbReference>
<keyword evidence="1" id="KW-0723">Serine/threonine-protein kinase</keyword>
<keyword evidence="2" id="KW-0808">Transferase</keyword>
<evidence type="ECO:0000259" key="6">
    <source>
        <dbReference type="PROSITE" id="PS50011"/>
    </source>
</evidence>
<dbReference type="PROSITE" id="PS00108">
    <property type="entry name" value="PROTEIN_KINASE_ST"/>
    <property type="match status" value="1"/>
</dbReference>
<dbReference type="GO" id="GO:0005634">
    <property type="term" value="C:nucleus"/>
    <property type="evidence" value="ECO:0007669"/>
    <property type="project" value="TreeGrafter"/>
</dbReference>
<evidence type="ECO:0000256" key="5">
    <source>
        <dbReference type="ARBA" id="ARBA00022840"/>
    </source>
</evidence>
<evidence type="ECO:0000256" key="1">
    <source>
        <dbReference type="ARBA" id="ARBA00022527"/>
    </source>
</evidence>
<accession>A0A8A1LVC0</accession>
<dbReference type="Gene3D" id="3.30.200.20">
    <property type="entry name" value="Phosphorylase Kinase, domain 1"/>
    <property type="match status" value="1"/>
</dbReference>
<organism evidence="7 8">
    <name type="scientific">Ajellomyces capsulatus (strain H88)</name>
    <name type="common">Darling's disease fungus</name>
    <name type="synonym">Histoplasma capsulatum</name>
    <dbReference type="NCBI Taxonomy" id="544711"/>
    <lineage>
        <taxon>Eukaryota</taxon>
        <taxon>Fungi</taxon>
        <taxon>Dikarya</taxon>
        <taxon>Ascomycota</taxon>
        <taxon>Pezizomycotina</taxon>
        <taxon>Eurotiomycetes</taxon>
        <taxon>Eurotiomycetidae</taxon>
        <taxon>Onygenales</taxon>
        <taxon>Ajellomycetaceae</taxon>
        <taxon>Histoplasma</taxon>
    </lineage>
</organism>
<evidence type="ECO:0000313" key="7">
    <source>
        <dbReference type="EMBL" id="QSS57145.1"/>
    </source>
</evidence>
<dbReference type="GO" id="GO:0005524">
    <property type="term" value="F:ATP binding"/>
    <property type="evidence" value="ECO:0007669"/>
    <property type="project" value="UniProtKB-KW"/>
</dbReference>
<dbReference type="Gene3D" id="1.10.510.10">
    <property type="entry name" value="Transferase(Phosphotransferase) domain 1"/>
    <property type="match status" value="1"/>
</dbReference>
<dbReference type="InterPro" id="IPR008271">
    <property type="entry name" value="Ser/Thr_kinase_AS"/>
</dbReference>
<dbReference type="InterPro" id="IPR051175">
    <property type="entry name" value="CLK_kinases"/>
</dbReference>
<feature type="domain" description="Protein kinase" evidence="6">
    <location>
        <begin position="74"/>
        <end position="424"/>
    </location>
</feature>
<dbReference type="GO" id="GO:0043484">
    <property type="term" value="P:regulation of RNA splicing"/>
    <property type="evidence" value="ECO:0007669"/>
    <property type="project" value="TreeGrafter"/>
</dbReference>
<keyword evidence="4 7" id="KW-0418">Kinase</keyword>
<dbReference type="GO" id="GO:0004674">
    <property type="term" value="F:protein serine/threonine kinase activity"/>
    <property type="evidence" value="ECO:0007669"/>
    <property type="project" value="UniProtKB-KW"/>
</dbReference>